<dbReference type="InterPro" id="IPR036047">
    <property type="entry name" value="F-box-like_dom_sf"/>
</dbReference>
<dbReference type="SUPFAM" id="SSF81383">
    <property type="entry name" value="F-box domain"/>
    <property type="match status" value="1"/>
</dbReference>
<reference evidence="2" key="1">
    <citation type="submission" date="2022-12" db="EMBL/GenBank/DDBJ databases">
        <title>Chromosome-level genome assembly of the bean flower thrips Megalurothrips usitatus.</title>
        <authorList>
            <person name="Ma L."/>
            <person name="Liu Q."/>
            <person name="Li H."/>
            <person name="Cai W."/>
        </authorList>
    </citation>
    <scope>NUCLEOTIDE SEQUENCE</scope>
    <source>
        <strain evidence="2">Cailab_2022a</strain>
    </source>
</reference>
<organism evidence="2 3">
    <name type="scientific">Megalurothrips usitatus</name>
    <name type="common">bean blossom thrips</name>
    <dbReference type="NCBI Taxonomy" id="439358"/>
    <lineage>
        <taxon>Eukaryota</taxon>
        <taxon>Metazoa</taxon>
        <taxon>Ecdysozoa</taxon>
        <taxon>Arthropoda</taxon>
        <taxon>Hexapoda</taxon>
        <taxon>Insecta</taxon>
        <taxon>Pterygota</taxon>
        <taxon>Neoptera</taxon>
        <taxon>Paraneoptera</taxon>
        <taxon>Thysanoptera</taxon>
        <taxon>Terebrantia</taxon>
        <taxon>Thripoidea</taxon>
        <taxon>Thripidae</taxon>
        <taxon>Megalurothrips</taxon>
    </lineage>
</organism>
<proteinExistence type="predicted"/>
<accession>A0AAV7X6K7</accession>
<gene>
    <name evidence="2" type="ORF">ONE63_004873</name>
</gene>
<feature type="region of interest" description="Disordered" evidence="1">
    <location>
        <begin position="336"/>
        <end position="377"/>
    </location>
</feature>
<feature type="compositionally biased region" description="Low complexity" evidence="1">
    <location>
        <begin position="344"/>
        <end position="358"/>
    </location>
</feature>
<evidence type="ECO:0000313" key="3">
    <source>
        <dbReference type="Proteomes" id="UP001075354"/>
    </source>
</evidence>
<dbReference type="AlphaFoldDB" id="A0AAV7X6K7"/>
<dbReference type="EMBL" id="JAPTSV010000016">
    <property type="protein sequence ID" value="KAJ1519599.1"/>
    <property type="molecule type" value="Genomic_DNA"/>
</dbReference>
<evidence type="ECO:0000256" key="1">
    <source>
        <dbReference type="SAM" id="MobiDB-lite"/>
    </source>
</evidence>
<keyword evidence="3" id="KW-1185">Reference proteome</keyword>
<evidence type="ECO:0000313" key="2">
    <source>
        <dbReference type="EMBL" id="KAJ1519599.1"/>
    </source>
</evidence>
<comment type="caution">
    <text evidence="2">The sequence shown here is derived from an EMBL/GenBank/DDBJ whole genome shotgun (WGS) entry which is preliminary data.</text>
</comment>
<feature type="region of interest" description="Disordered" evidence="1">
    <location>
        <begin position="403"/>
        <end position="426"/>
    </location>
</feature>
<dbReference type="Gene3D" id="3.40.1000.30">
    <property type="match status" value="1"/>
</dbReference>
<protein>
    <submittedName>
        <fullName evidence="2">Uncharacterized protein</fullName>
    </submittedName>
</protein>
<name>A0AAV7X6K7_9NEOP</name>
<dbReference type="Proteomes" id="UP001075354">
    <property type="component" value="Chromosome 16"/>
</dbReference>
<sequence length="426" mass="45448">MLTGLLPAGWPRPAADHQYTAVLTLPPCADCSFRLVAAPAGWADVVLVNLSVLWGPGARAATSTSTYSLALPVGDYVVPQEDKSVAEEWPELRNVPVLAETVTSALSRPAICAARTAHAMVNPSLLGLPVRAAMRVLVHLPAADILRVEGTARNGPGGKFKHEERRASDRRAQVSASCRTLHSLATDAGLWRYVLMRDFGPLRGASKLHVPDDDHPVDWRAEYRRLYRARSALKIRRSELSGSNYLATPRPSAALHDGGLGVQRQQQAYAQSCSSLGLIREDDVVAAPEDSPSAPRLQVPEGVSMVRRRRPPWSVSHLAVDGLPQPTAPCLQSFYGGGVGRTPSSKSTVSRVSSNRSSHVGGLRRPAAPPPSKAKTSVAPVAAEEVVKVGSKVYKALLSYRAAAAPKPQQEKTAAPPAGEHPSAHV</sequence>